<dbReference type="AlphaFoldDB" id="A0A5N5CY05"/>
<name>A0A5N5CY05_9PEZI</name>
<keyword evidence="4 8" id="KW-0560">Oxidoreductase</keyword>
<keyword evidence="7 8" id="KW-0349">Heme</keyword>
<dbReference type="Proteomes" id="UP000325902">
    <property type="component" value="Unassembled WGS sequence"/>
</dbReference>
<dbReference type="GO" id="GO:0004497">
    <property type="term" value="F:monooxygenase activity"/>
    <property type="evidence" value="ECO:0007669"/>
    <property type="project" value="UniProtKB-KW"/>
</dbReference>
<evidence type="ECO:0000256" key="7">
    <source>
        <dbReference type="PIRSR" id="PIRSR602403-1"/>
    </source>
</evidence>
<feature type="transmembrane region" description="Helical" evidence="9">
    <location>
        <begin position="15"/>
        <end position="32"/>
    </location>
</feature>
<evidence type="ECO:0000256" key="5">
    <source>
        <dbReference type="ARBA" id="ARBA00023004"/>
    </source>
</evidence>
<dbReference type="PANTHER" id="PTHR46206">
    <property type="entry name" value="CYTOCHROME P450"/>
    <property type="match status" value="1"/>
</dbReference>
<keyword evidence="9" id="KW-0812">Transmembrane</keyword>
<sequence length="489" mass="55294">MSSQIVLKALQAPEAIAGVAAVIALFVIRVWFISREKKIEDSPVLGNPGEPAFGDALEAGYQKFKDSTFTIPTAHHSMVIVPTRFLNEIKNQPENILSFQKQVSERFIGKYTGLGVNDTLVHSVKIDLTKNIVRILGELQEEVDFAVSQHIGDCKDWKPVRLYPTLSALVALLSGRIFVGLPLNRNPDWINATLSYTIDGFVGSDKLWKYPRFLHPFARYAIPEIRKVHTMLKPIMDERRRRMESEDGYKPPQDMVQWIIDNSSPENAKDVHYVSKTQMLISVVAIHTTSMTMAQAVFDLTSHPEYIQPLRDEVEEVRKKHGNVWTKASVAGLRKMDSFLKESQRFRPPGLVTMNRRCEVDVKLSNGLVLPKGTHIGVAAGANALDESLFENASEFDGFRFERLRSQPGNEAKYQFVTTNDTDQLHWGVGSHACPGRFFASYEIKMLLAKILTDYDIMLKPGDKRPQDIARDIRVIPNPAAEIMFRNRS</sequence>
<keyword evidence="9" id="KW-1133">Transmembrane helix</keyword>
<evidence type="ECO:0000256" key="8">
    <source>
        <dbReference type="RuleBase" id="RU000461"/>
    </source>
</evidence>
<dbReference type="GO" id="GO:0020037">
    <property type="term" value="F:heme binding"/>
    <property type="evidence" value="ECO:0007669"/>
    <property type="project" value="InterPro"/>
</dbReference>
<evidence type="ECO:0000256" key="9">
    <source>
        <dbReference type="SAM" id="Phobius"/>
    </source>
</evidence>
<evidence type="ECO:0000256" key="3">
    <source>
        <dbReference type="ARBA" id="ARBA00022723"/>
    </source>
</evidence>
<dbReference type="Pfam" id="PF00067">
    <property type="entry name" value="p450"/>
    <property type="match status" value="1"/>
</dbReference>
<evidence type="ECO:0000256" key="1">
    <source>
        <dbReference type="ARBA" id="ARBA00001971"/>
    </source>
</evidence>
<dbReference type="PROSITE" id="PS00086">
    <property type="entry name" value="CYTOCHROME_P450"/>
    <property type="match status" value="1"/>
</dbReference>
<evidence type="ECO:0000256" key="2">
    <source>
        <dbReference type="ARBA" id="ARBA00010617"/>
    </source>
</evidence>
<gene>
    <name evidence="10" type="primary">CYP503A1_4</name>
    <name evidence="10" type="ORF">DBV05_g11151</name>
</gene>
<keyword evidence="5 7" id="KW-0408">Iron</keyword>
<evidence type="ECO:0000256" key="4">
    <source>
        <dbReference type="ARBA" id="ARBA00023002"/>
    </source>
</evidence>
<dbReference type="GO" id="GO:0005506">
    <property type="term" value="F:iron ion binding"/>
    <property type="evidence" value="ECO:0007669"/>
    <property type="project" value="InterPro"/>
</dbReference>
<keyword evidence="6 8" id="KW-0503">Monooxygenase</keyword>
<dbReference type="CDD" id="cd11041">
    <property type="entry name" value="CYP503A1-like"/>
    <property type="match status" value="1"/>
</dbReference>
<keyword evidence="3 7" id="KW-0479">Metal-binding</keyword>
<dbReference type="GO" id="GO:0016705">
    <property type="term" value="F:oxidoreductase activity, acting on paired donors, with incorporation or reduction of molecular oxygen"/>
    <property type="evidence" value="ECO:0007669"/>
    <property type="project" value="InterPro"/>
</dbReference>
<dbReference type="Gene3D" id="1.10.630.10">
    <property type="entry name" value="Cytochrome P450"/>
    <property type="match status" value="1"/>
</dbReference>
<dbReference type="PANTHER" id="PTHR46206:SF6">
    <property type="entry name" value="CYTOCHROME P450 MONOOXYGENASE AN1598-RELATED"/>
    <property type="match status" value="1"/>
</dbReference>
<comment type="cofactor">
    <cofactor evidence="1 7">
        <name>heme</name>
        <dbReference type="ChEBI" id="CHEBI:30413"/>
    </cofactor>
</comment>
<dbReference type="InterPro" id="IPR002403">
    <property type="entry name" value="Cyt_P450_E_grp-IV"/>
</dbReference>
<proteinExistence type="inferred from homology"/>
<evidence type="ECO:0000256" key="6">
    <source>
        <dbReference type="ARBA" id="ARBA00023033"/>
    </source>
</evidence>
<dbReference type="InterPro" id="IPR001128">
    <property type="entry name" value="Cyt_P450"/>
</dbReference>
<accession>A0A5N5CY05</accession>
<keyword evidence="9" id="KW-0472">Membrane</keyword>
<dbReference type="PRINTS" id="PR00465">
    <property type="entry name" value="EP450IV"/>
</dbReference>
<evidence type="ECO:0000313" key="11">
    <source>
        <dbReference type="Proteomes" id="UP000325902"/>
    </source>
</evidence>
<evidence type="ECO:0000313" key="10">
    <source>
        <dbReference type="EMBL" id="KAB2570172.1"/>
    </source>
</evidence>
<dbReference type="SUPFAM" id="SSF48264">
    <property type="entry name" value="Cytochrome P450"/>
    <property type="match status" value="1"/>
</dbReference>
<dbReference type="InterPro" id="IPR036396">
    <property type="entry name" value="Cyt_P450_sf"/>
</dbReference>
<reference evidence="10 11" key="1">
    <citation type="journal article" date="2019" name="Sci. Rep.">
        <title>A multi-omics analysis of the grapevine pathogen Lasiodiplodia theobromae reveals that temperature affects the expression of virulence- and pathogenicity-related genes.</title>
        <authorList>
            <person name="Felix C."/>
            <person name="Meneses R."/>
            <person name="Goncalves M.F.M."/>
            <person name="Tilleman L."/>
            <person name="Duarte A.S."/>
            <person name="Jorrin-Novo J.V."/>
            <person name="Van de Peer Y."/>
            <person name="Deforce D."/>
            <person name="Van Nieuwerburgh F."/>
            <person name="Esteves A.C."/>
            <person name="Alves A."/>
        </authorList>
    </citation>
    <scope>NUCLEOTIDE SEQUENCE [LARGE SCALE GENOMIC DNA]</scope>
    <source>
        <strain evidence="10 11">LA-SOL3</strain>
    </source>
</reference>
<dbReference type="OrthoDB" id="1844152at2759"/>
<protein>
    <submittedName>
        <fullName evidence="10">Ent-kaurene oxidase</fullName>
    </submittedName>
</protein>
<feature type="binding site" description="axial binding residue" evidence="7">
    <location>
        <position position="434"/>
    </location>
    <ligand>
        <name>heme</name>
        <dbReference type="ChEBI" id="CHEBI:30413"/>
    </ligand>
    <ligandPart>
        <name>Fe</name>
        <dbReference type="ChEBI" id="CHEBI:18248"/>
    </ligandPart>
</feature>
<comment type="similarity">
    <text evidence="2 8">Belongs to the cytochrome P450 family.</text>
</comment>
<comment type="caution">
    <text evidence="10">The sequence shown here is derived from an EMBL/GenBank/DDBJ whole genome shotgun (WGS) entry which is preliminary data.</text>
</comment>
<dbReference type="InterPro" id="IPR017972">
    <property type="entry name" value="Cyt_P450_CS"/>
</dbReference>
<dbReference type="EMBL" id="VCHE01000148">
    <property type="protein sequence ID" value="KAB2570172.1"/>
    <property type="molecule type" value="Genomic_DNA"/>
</dbReference>
<keyword evidence="11" id="KW-1185">Reference proteome</keyword>
<organism evidence="10 11">
    <name type="scientific">Lasiodiplodia theobromae</name>
    <dbReference type="NCBI Taxonomy" id="45133"/>
    <lineage>
        <taxon>Eukaryota</taxon>
        <taxon>Fungi</taxon>
        <taxon>Dikarya</taxon>
        <taxon>Ascomycota</taxon>
        <taxon>Pezizomycotina</taxon>
        <taxon>Dothideomycetes</taxon>
        <taxon>Dothideomycetes incertae sedis</taxon>
        <taxon>Botryosphaeriales</taxon>
        <taxon>Botryosphaeriaceae</taxon>
        <taxon>Lasiodiplodia</taxon>
    </lineage>
</organism>